<dbReference type="GO" id="GO:0005813">
    <property type="term" value="C:centrosome"/>
    <property type="evidence" value="ECO:0007669"/>
    <property type="project" value="TreeGrafter"/>
</dbReference>
<reference evidence="3 4" key="1">
    <citation type="journal article" date="2021" name="J. Hered.">
        <title>A chromosome-level genome assembly of the parasitoid wasp, Cotesia glomerata (Hymenoptera: Braconidae).</title>
        <authorList>
            <person name="Pinto B.J."/>
            <person name="Weis J.J."/>
            <person name="Gamble T."/>
            <person name="Ode P.J."/>
            <person name="Paul R."/>
            <person name="Zaspel J.M."/>
        </authorList>
    </citation>
    <scope>NUCLEOTIDE SEQUENCE [LARGE SCALE GENOMIC DNA]</scope>
    <source>
        <strain evidence="3">CgM1</strain>
    </source>
</reference>
<dbReference type="SUPFAM" id="SSF52047">
    <property type="entry name" value="RNI-like"/>
    <property type="match status" value="1"/>
</dbReference>
<proteinExistence type="predicted"/>
<dbReference type="AlphaFoldDB" id="A0AAV7I8J7"/>
<gene>
    <name evidence="3" type="ORF">KQX54_002716</name>
</gene>
<evidence type="ECO:0000256" key="2">
    <source>
        <dbReference type="SAM" id="MobiDB-lite"/>
    </source>
</evidence>
<protein>
    <recommendedName>
        <fullName evidence="5">Centrosomal protein of 78 kDa</fullName>
    </recommendedName>
</protein>
<name>A0AAV7I8J7_COTGL</name>
<dbReference type="SMART" id="SM00368">
    <property type="entry name" value="LRR_RI"/>
    <property type="match status" value="5"/>
</dbReference>
<dbReference type="InterPro" id="IPR032675">
    <property type="entry name" value="LRR_dom_sf"/>
</dbReference>
<evidence type="ECO:0000313" key="4">
    <source>
        <dbReference type="Proteomes" id="UP000826195"/>
    </source>
</evidence>
<keyword evidence="4" id="KW-1185">Reference proteome</keyword>
<dbReference type="Pfam" id="PF13516">
    <property type="entry name" value="LRR_6"/>
    <property type="match status" value="2"/>
</dbReference>
<dbReference type="GO" id="GO:0036064">
    <property type="term" value="C:ciliary basal body"/>
    <property type="evidence" value="ECO:0007669"/>
    <property type="project" value="TreeGrafter"/>
</dbReference>
<dbReference type="Proteomes" id="UP000826195">
    <property type="component" value="Unassembled WGS sequence"/>
</dbReference>
<feature type="coiled-coil region" evidence="1">
    <location>
        <begin position="416"/>
        <end position="457"/>
    </location>
</feature>
<keyword evidence="1" id="KW-0175">Coiled coil</keyword>
<evidence type="ECO:0000313" key="3">
    <source>
        <dbReference type="EMBL" id="KAH0545733.1"/>
    </source>
</evidence>
<dbReference type="InterPro" id="IPR001611">
    <property type="entry name" value="Leu-rich_rpt"/>
</dbReference>
<dbReference type="PANTHER" id="PTHR24110:SF3">
    <property type="entry name" value="CENTROSOMAL PROTEIN OF 78 KDA"/>
    <property type="match status" value="1"/>
</dbReference>
<comment type="caution">
    <text evidence="3">The sequence shown here is derived from an EMBL/GenBank/DDBJ whole genome shotgun (WGS) entry which is preliminary data.</text>
</comment>
<dbReference type="EMBL" id="JAHXZJ010002237">
    <property type="protein sequence ID" value="KAH0545733.1"/>
    <property type="molecule type" value="Genomic_DNA"/>
</dbReference>
<dbReference type="PRINTS" id="PR02062">
    <property type="entry name" value="CENTROSOME78"/>
</dbReference>
<feature type="region of interest" description="Disordered" evidence="2">
    <location>
        <begin position="542"/>
        <end position="565"/>
    </location>
</feature>
<evidence type="ECO:0008006" key="5">
    <source>
        <dbReference type="Google" id="ProtNLM"/>
    </source>
</evidence>
<sequence>MTAPPKGQNFSACYLELCKQHRVRPLPVICLSLPHRLDFTTDRVKMDDWIPILNSLSLDRSLKSVSVRNKYHLRKPLEELNSEGKVRAANSTGIRKTPAVLTRYLLECLSHSVAQCIRNSTALTCLELEGVPLPTDCLAALCVGLASTVTLEYLSLERCYIGDNSCAMICRTIADVQSIRSLNLSHCDLSSGAGPALASALSRQKLVLYHETWKNSLRYRQPNLDVMPGLRRLTLNGNPSLGDLAVAQVIDAITDSLWLKALDLQSCGLTDAIGNKMLDLLDHNKTLQVIDVRSNCLLSQDIVRDIENRLDRNNKGCNLEYRFLAIKESHHKKVTGDKKEKNDENNVKIRPKTLIRNKRAVKARFNRVVSKPVTRSLPIIKKNSAQEKNMEIKQEKVKQRLHLDLDSHIRSTTCQVDEVDDEYQSVLIQLSEAKAKINKLEMQLEKERTRRHVIQRLWSLSKVVQKEKSEEQVREAEVEPQVDLLIRKIKSEKIYREQKSPSKMTKSENDINIYMPIQEPIPVEKNIGDHIKNSLMISLPCSSSSSSGSSGSSASSTASSSYEKNYRKKGLKTPYRCVVYNCRLDIDFELLTVQKALPEVFERSSSQR</sequence>
<dbReference type="GO" id="GO:0044782">
    <property type="term" value="P:cilium organization"/>
    <property type="evidence" value="ECO:0007669"/>
    <property type="project" value="TreeGrafter"/>
</dbReference>
<dbReference type="PANTHER" id="PTHR24110">
    <property type="entry name" value="CENTROSOMAL PROTEIN OF 78 KDA"/>
    <property type="match status" value="1"/>
</dbReference>
<accession>A0AAV7I8J7</accession>
<dbReference type="InterPro" id="IPR026212">
    <property type="entry name" value="Cep78"/>
</dbReference>
<organism evidence="3 4">
    <name type="scientific">Cotesia glomerata</name>
    <name type="common">Lepidopteran parasitic wasp</name>
    <name type="synonym">Apanteles glomeratus</name>
    <dbReference type="NCBI Taxonomy" id="32391"/>
    <lineage>
        <taxon>Eukaryota</taxon>
        <taxon>Metazoa</taxon>
        <taxon>Ecdysozoa</taxon>
        <taxon>Arthropoda</taxon>
        <taxon>Hexapoda</taxon>
        <taxon>Insecta</taxon>
        <taxon>Pterygota</taxon>
        <taxon>Neoptera</taxon>
        <taxon>Endopterygota</taxon>
        <taxon>Hymenoptera</taxon>
        <taxon>Apocrita</taxon>
        <taxon>Ichneumonoidea</taxon>
        <taxon>Braconidae</taxon>
        <taxon>Microgastrinae</taxon>
        <taxon>Cotesia</taxon>
    </lineage>
</organism>
<dbReference type="Gene3D" id="3.80.10.10">
    <property type="entry name" value="Ribonuclease Inhibitor"/>
    <property type="match status" value="1"/>
</dbReference>
<evidence type="ECO:0000256" key="1">
    <source>
        <dbReference type="SAM" id="Coils"/>
    </source>
</evidence>
<feature type="compositionally biased region" description="Low complexity" evidence="2">
    <location>
        <begin position="542"/>
        <end position="561"/>
    </location>
</feature>